<reference evidence="4" key="1">
    <citation type="submission" date="2022-06" db="EMBL/GenBank/DDBJ databases">
        <title>Novel species in genus Dyadobacter.</title>
        <authorList>
            <person name="Ma C."/>
        </authorList>
    </citation>
    <scope>NUCLEOTIDE SEQUENCE</scope>
    <source>
        <strain evidence="4">CY22</strain>
        <plasmid evidence="4">unnamed</plasmid>
    </source>
</reference>
<protein>
    <submittedName>
        <fullName evidence="4">YafY family transcriptional regulator</fullName>
    </submittedName>
</protein>
<dbReference type="Pfam" id="PF13280">
    <property type="entry name" value="WYL"/>
    <property type="match status" value="1"/>
</dbReference>
<dbReference type="InterPro" id="IPR057727">
    <property type="entry name" value="WCX_dom"/>
</dbReference>
<evidence type="ECO:0000256" key="2">
    <source>
        <dbReference type="ARBA" id="ARBA00023163"/>
    </source>
</evidence>
<evidence type="ECO:0000313" key="4">
    <source>
        <dbReference type="EMBL" id="UTM21746.1"/>
    </source>
</evidence>
<organism evidence="4 5">
    <name type="scientific">Dyadobacter chenhuakuii</name>
    <dbReference type="NCBI Taxonomy" id="2909339"/>
    <lineage>
        <taxon>Bacteria</taxon>
        <taxon>Pseudomonadati</taxon>
        <taxon>Bacteroidota</taxon>
        <taxon>Cytophagia</taxon>
        <taxon>Cytophagales</taxon>
        <taxon>Spirosomataceae</taxon>
        <taxon>Dyadobacter</taxon>
    </lineage>
</organism>
<dbReference type="InterPro" id="IPR036388">
    <property type="entry name" value="WH-like_DNA-bd_sf"/>
</dbReference>
<dbReference type="Pfam" id="PF25583">
    <property type="entry name" value="WCX"/>
    <property type="match status" value="1"/>
</dbReference>
<dbReference type="PROSITE" id="PS51000">
    <property type="entry name" value="HTH_DEOR_2"/>
    <property type="match status" value="1"/>
</dbReference>
<feature type="domain" description="HTH deoR-type" evidence="3">
    <location>
        <begin position="15"/>
        <end position="70"/>
    </location>
</feature>
<gene>
    <name evidence="4" type="ORF">NFI80_25470</name>
</gene>
<dbReference type="InterPro" id="IPR001034">
    <property type="entry name" value="DeoR_HTH"/>
</dbReference>
<proteinExistence type="predicted"/>
<dbReference type="InterPro" id="IPR036390">
    <property type="entry name" value="WH_DNA-bd_sf"/>
</dbReference>
<keyword evidence="4" id="KW-0614">Plasmid</keyword>
<dbReference type="RefSeq" id="WP_254414190.1">
    <property type="nucleotide sequence ID" value="NZ_CP099631.1"/>
</dbReference>
<dbReference type="InterPro" id="IPR026881">
    <property type="entry name" value="WYL_dom"/>
</dbReference>
<evidence type="ECO:0000259" key="3">
    <source>
        <dbReference type="PROSITE" id="PS51000"/>
    </source>
</evidence>
<dbReference type="Proteomes" id="UP001055420">
    <property type="component" value="Plasmid unnamed"/>
</dbReference>
<dbReference type="EMBL" id="CP099631">
    <property type="protein sequence ID" value="UTM21746.1"/>
    <property type="molecule type" value="Genomic_DNA"/>
</dbReference>
<geneLocation type="plasmid" evidence="4 5">
    <name>unnamed</name>
</geneLocation>
<evidence type="ECO:0000256" key="1">
    <source>
        <dbReference type="ARBA" id="ARBA00023015"/>
    </source>
</evidence>
<dbReference type="PROSITE" id="PS52050">
    <property type="entry name" value="WYL"/>
    <property type="match status" value="1"/>
</dbReference>
<dbReference type="Gene3D" id="1.10.10.10">
    <property type="entry name" value="Winged helix-like DNA-binding domain superfamily/Winged helix DNA-binding domain"/>
    <property type="match status" value="1"/>
</dbReference>
<dbReference type="PANTHER" id="PTHR34580:SF1">
    <property type="entry name" value="PROTEIN PAFC"/>
    <property type="match status" value="1"/>
</dbReference>
<dbReference type="InterPro" id="IPR051534">
    <property type="entry name" value="CBASS_pafABC_assoc_protein"/>
</dbReference>
<keyword evidence="5" id="KW-1185">Reference proteome</keyword>
<sequence length="341" mass="38767">MDKKNWAVNDSDLTRLSRLIALLTLLQTKRTVTAAELANRFLVSTRTIYRDIRTLESAGIPIVTQEGKGYSLLEGYRLPPVMFTREEAIALLTAEKLASRLTDVVTAQLNAAAMDKLRAALRLSDRDHLEVVAPYIQVMEPGSASDRPNAYQQLVTAITAHHVVCIGYLAAETGEPTIRYIEPIGLYLSQHWHVIAFCRLRMAFRNFRLDRITSVVVSDELFSARTETLQQYWNNEAERRNKEKVVIRFNPSMVLPAQVQHLHDTKHQYGWEYEDILRDGSLELLFFVGSLPYLATWLLPFAGAVKIVEPESLGVHLSMLARQAYDAFVHKEFETGPIKRV</sequence>
<keyword evidence="2" id="KW-0804">Transcription</keyword>
<keyword evidence="1" id="KW-0805">Transcription regulation</keyword>
<accession>A0ABY5E8V0</accession>
<dbReference type="Pfam" id="PF08279">
    <property type="entry name" value="HTH_11"/>
    <property type="match status" value="1"/>
</dbReference>
<evidence type="ECO:0000313" key="5">
    <source>
        <dbReference type="Proteomes" id="UP001055420"/>
    </source>
</evidence>
<name>A0ABY5E8V0_9BACT</name>
<dbReference type="SUPFAM" id="SSF46785">
    <property type="entry name" value="Winged helix' DNA-binding domain"/>
    <property type="match status" value="1"/>
</dbReference>
<dbReference type="InterPro" id="IPR013196">
    <property type="entry name" value="HTH_11"/>
</dbReference>
<dbReference type="PANTHER" id="PTHR34580">
    <property type="match status" value="1"/>
</dbReference>
<dbReference type="InterPro" id="IPR028349">
    <property type="entry name" value="PafC-like"/>
</dbReference>
<dbReference type="PIRSF" id="PIRSF016838">
    <property type="entry name" value="PafC"/>
    <property type="match status" value="1"/>
</dbReference>